<reference evidence="4 5" key="1">
    <citation type="submission" date="2023-04" db="EMBL/GenBank/DDBJ databases">
        <title>Funneling lignin-derived compounds into biodiesel using alkali-halophilic Citricoccus sp. P2.</title>
        <authorList>
            <person name="Luo C.-B."/>
        </authorList>
    </citation>
    <scope>NUCLEOTIDE SEQUENCE [LARGE SCALE GENOMIC DNA]</scope>
    <source>
        <strain evidence="4 5">P2</strain>
    </source>
</reference>
<dbReference type="InterPro" id="IPR042261">
    <property type="entry name" value="Lsr2-like_dimerization"/>
</dbReference>
<dbReference type="EMBL" id="CP121252">
    <property type="protein sequence ID" value="WFP16776.1"/>
    <property type="molecule type" value="Genomic_DNA"/>
</dbReference>
<evidence type="ECO:0000259" key="2">
    <source>
        <dbReference type="Pfam" id="PF11774"/>
    </source>
</evidence>
<accession>A0ABY8H6L4</accession>
<dbReference type="Pfam" id="PF11774">
    <property type="entry name" value="Lsr2"/>
    <property type="match status" value="1"/>
</dbReference>
<feature type="domain" description="Lsr2 DNA-binding" evidence="3">
    <location>
        <begin position="64"/>
        <end position="97"/>
    </location>
</feature>
<dbReference type="InterPro" id="IPR024412">
    <property type="entry name" value="Lsr2_dim_dom"/>
</dbReference>
<dbReference type="Gene3D" id="4.10.320.10">
    <property type="entry name" value="E3-binding domain"/>
    <property type="match status" value="1"/>
</dbReference>
<feature type="domain" description="Lsr2 dimerization" evidence="2">
    <location>
        <begin position="1"/>
        <end position="56"/>
    </location>
</feature>
<dbReference type="Gene3D" id="3.30.60.230">
    <property type="entry name" value="Lsr2, dimerization domain"/>
    <property type="match status" value="1"/>
</dbReference>
<sequence>MARRTEIILVDDLDGSTADETIAFSFDGRHYQIDLSSDNARELRALLKPYIKKAESVPAPAPTNEAAKIREWAVKNGYTVSRRGRLHRDIEEAYRNAHKK</sequence>
<evidence type="ECO:0000256" key="1">
    <source>
        <dbReference type="ARBA" id="ARBA00023125"/>
    </source>
</evidence>
<protein>
    <submittedName>
        <fullName evidence="4">Lsr2 family protein</fullName>
    </submittedName>
</protein>
<name>A0ABY8H6L4_9MICC</name>
<dbReference type="InterPro" id="IPR036625">
    <property type="entry name" value="E3-bd_dom_sf"/>
</dbReference>
<keyword evidence="1" id="KW-0238">DNA-binding</keyword>
<keyword evidence="5" id="KW-1185">Reference proteome</keyword>
<organism evidence="4 5">
    <name type="scientific">Citricoccus muralis</name>
    <dbReference type="NCBI Taxonomy" id="169134"/>
    <lineage>
        <taxon>Bacteria</taxon>
        <taxon>Bacillati</taxon>
        <taxon>Actinomycetota</taxon>
        <taxon>Actinomycetes</taxon>
        <taxon>Micrococcales</taxon>
        <taxon>Micrococcaceae</taxon>
        <taxon>Citricoccus</taxon>
    </lineage>
</organism>
<evidence type="ECO:0000313" key="4">
    <source>
        <dbReference type="EMBL" id="WFP16776.1"/>
    </source>
</evidence>
<evidence type="ECO:0000259" key="3">
    <source>
        <dbReference type="Pfam" id="PF23359"/>
    </source>
</evidence>
<dbReference type="RefSeq" id="WP_278157866.1">
    <property type="nucleotide sequence ID" value="NZ_CP121252.1"/>
</dbReference>
<gene>
    <name evidence="4" type="ORF">P8192_01215</name>
</gene>
<proteinExistence type="predicted"/>
<dbReference type="Proteomes" id="UP001219037">
    <property type="component" value="Chromosome"/>
</dbReference>
<evidence type="ECO:0000313" key="5">
    <source>
        <dbReference type="Proteomes" id="UP001219037"/>
    </source>
</evidence>
<dbReference type="InterPro" id="IPR055370">
    <property type="entry name" value="Lsr2_DNA-bd"/>
</dbReference>
<dbReference type="Pfam" id="PF23359">
    <property type="entry name" value="Lsr2_DNA-bd"/>
    <property type="match status" value="1"/>
</dbReference>